<name>A0A9P7EBL9_9AGAM</name>
<keyword evidence="2" id="KW-1185">Reference proteome</keyword>
<feature type="non-terminal residue" evidence="1">
    <location>
        <position position="58"/>
    </location>
</feature>
<evidence type="ECO:0000313" key="2">
    <source>
        <dbReference type="Proteomes" id="UP000807769"/>
    </source>
</evidence>
<sequence>KFKEAVQGVKDSQFAFDWLSKTAKNDTLAKWEAEAAATQDDQLHNPNAMDIYEIQLTK</sequence>
<feature type="non-terminal residue" evidence="1">
    <location>
        <position position="1"/>
    </location>
</feature>
<protein>
    <submittedName>
        <fullName evidence="1">Uncharacterized protein</fullName>
    </submittedName>
</protein>
<accession>A0A9P7EBL9</accession>
<comment type="caution">
    <text evidence="1">The sequence shown here is derived from an EMBL/GenBank/DDBJ whole genome shotgun (WGS) entry which is preliminary data.</text>
</comment>
<dbReference type="AlphaFoldDB" id="A0A9P7EBL9"/>
<dbReference type="EMBL" id="JABBWG010000016">
    <property type="protein sequence ID" value="KAG1816504.1"/>
    <property type="molecule type" value="Genomic_DNA"/>
</dbReference>
<gene>
    <name evidence="1" type="ORF">BJ212DRAFT_1209423</name>
</gene>
<reference evidence="1" key="1">
    <citation type="journal article" date="2020" name="New Phytol.">
        <title>Comparative genomics reveals dynamic genome evolution in host specialist ectomycorrhizal fungi.</title>
        <authorList>
            <person name="Lofgren L.A."/>
            <person name="Nguyen N.H."/>
            <person name="Vilgalys R."/>
            <person name="Ruytinx J."/>
            <person name="Liao H.L."/>
            <person name="Branco S."/>
            <person name="Kuo A."/>
            <person name="LaButti K."/>
            <person name="Lipzen A."/>
            <person name="Andreopoulos W."/>
            <person name="Pangilinan J."/>
            <person name="Riley R."/>
            <person name="Hundley H."/>
            <person name="Na H."/>
            <person name="Barry K."/>
            <person name="Grigoriev I.V."/>
            <person name="Stajich J.E."/>
            <person name="Kennedy P.G."/>
        </authorList>
    </citation>
    <scope>NUCLEOTIDE SEQUENCE</scope>
    <source>
        <strain evidence="1">MN1</strain>
    </source>
</reference>
<dbReference type="OrthoDB" id="2670216at2759"/>
<dbReference type="GeneID" id="64623216"/>
<dbReference type="Proteomes" id="UP000807769">
    <property type="component" value="Unassembled WGS sequence"/>
</dbReference>
<dbReference type="RefSeq" id="XP_041193177.1">
    <property type="nucleotide sequence ID" value="XM_041329199.1"/>
</dbReference>
<organism evidence="1 2">
    <name type="scientific">Suillus subaureus</name>
    <dbReference type="NCBI Taxonomy" id="48587"/>
    <lineage>
        <taxon>Eukaryota</taxon>
        <taxon>Fungi</taxon>
        <taxon>Dikarya</taxon>
        <taxon>Basidiomycota</taxon>
        <taxon>Agaricomycotina</taxon>
        <taxon>Agaricomycetes</taxon>
        <taxon>Agaricomycetidae</taxon>
        <taxon>Boletales</taxon>
        <taxon>Suillineae</taxon>
        <taxon>Suillaceae</taxon>
        <taxon>Suillus</taxon>
    </lineage>
</organism>
<evidence type="ECO:0000313" key="1">
    <source>
        <dbReference type="EMBL" id="KAG1816504.1"/>
    </source>
</evidence>
<proteinExistence type="predicted"/>